<comment type="caution">
    <text evidence="1">The sequence shown here is derived from an EMBL/GenBank/DDBJ whole genome shotgun (WGS) entry which is preliminary data.</text>
</comment>
<gene>
    <name evidence="1" type="ORF">CDAR_373051</name>
</gene>
<accession>A0AAV4SQI0</accession>
<keyword evidence="2" id="KW-1185">Reference proteome</keyword>
<evidence type="ECO:0000313" key="1">
    <source>
        <dbReference type="EMBL" id="GIY36668.1"/>
    </source>
</evidence>
<proteinExistence type="predicted"/>
<organism evidence="1 2">
    <name type="scientific">Caerostris darwini</name>
    <dbReference type="NCBI Taxonomy" id="1538125"/>
    <lineage>
        <taxon>Eukaryota</taxon>
        <taxon>Metazoa</taxon>
        <taxon>Ecdysozoa</taxon>
        <taxon>Arthropoda</taxon>
        <taxon>Chelicerata</taxon>
        <taxon>Arachnida</taxon>
        <taxon>Araneae</taxon>
        <taxon>Araneomorphae</taxon>
        <taxon>Entelegynae</taxon>
        <taxon>Araneoidea</taxon>
        <taxon>Araneidae</taxon>
        <taxon>Caerostris</taxon>
    </lineage>
</organism>
<sequence>MQWKDTTKKCSSYHFKELICWYNQADDGQVKMSFVGRCYSLEEAGGNSGDDDKRNVHHIMLMLQSGRVGRRCHLLGNVIPLKKKQETVETTTTEMFIISF</sequence>
<dbReference type="EMBL" id="BPLQ01008337">
    <property type="protein sequence ID" value="GIY36668.1"/>
    <property type="molecule type" value="Genomic_DNA"/>
</dbReference>
<dbReference type="AlphaFoldDB" id="A0AAV4SQI0"/>
<reference evidence="1 2" key="1">
    <citation type="submission" date="2021-06" db="EMBL/GenBank/DDBJ databases">
        <title>Caerostris darwini draft genome.</title>
        <authorList>
            <person name="Kono N."/>
            <person name="Arakawa K."/>
        </authorList>
    </citation>
    <scope>NUCLEOTIDE SEQUENCE [LARGE SCALE GENOMIC DNA]</scope>
</reference>
<dbReference type="Proteomes" id="UP001054837">
    <property type="component" value="Unassembled WGS sequence"/>
</dbReference>
<protein>
    <submittedName>
        <fullName evidence="1">Uncharacterized protein</fullName>
    </submittedName>
</protein>
<evidence type="ECO:0000313" key="2">
    <source>
        <dbReference type="Proteomes" id="UP001054837"/>
    </source>
</evidence>
<name>A0AAV4SQI0_9ARAC</name>